<evidence type="ECO:0000313" key="6">
    <source>
        <dbReference type="Proteomes" id="UP000283474"/>
    </source>
</evidence>
<dbReference type="InterPro" id="IPR010982">
    <property type="entry name" value="Lambda_DNA-bd_dom_sf"/>
</dbReference>
<dbReference type="EMBL" id="CP022987">
    <property type="protein sequence ID" value="QAA94384.1"/>
    <property type="molecule type" value="Genomic_DNA"/>
</dbReference>
<dbReference type="SMART" id="SM00530">
    <property type="entry name" value="HTH_XRE"/>
    <property type="match status" value="1"/>
</dbReference>
<keyword evidence="3" id="KW-0804">Transcription</keyword>
<dbReference type="NCBIfam" id="NF041265">
    <property type="entry name" value="NadS"/>
    <property type="match status" value="1"/>
</dbReference>
<name>A0A410GDM9_9BURK</name>
<evidence type="ECO:0000256" key="1">
    <source>
        <dbReference type="ARBA" id="ARBA00023015"/>
    </source>
</evidence>
<dbReference type="PANTHER" id="PTHR36511">
    <property type="entry name" value="MERR FAMILY BACTERIAL REGULATORY PROTEIN"/>
    <property type="match status" value="1"/>
</dbReference>
<dbReference type="OrthoDB" id="9799384at2"/>
<keyword evidence="2" id="KW-0238">DNA-binding</keyword>
<dbReference type="PANTHER" id="PTHR36511:SF4">
    <property type="entry name" value="ANTITOXIN MQSA"/>
    <property type="match status" value="1"/>
</dbReference>
<keyword evidence="6" id="KW-1185">Reference proteome</keyword>
<protein>
    <submittedName>
        <fullName evidence="5">Transcriptional regulator</fullName>
    </submittedName>
</protein>
<feature type="domain" description="HTH cro/C1-type" evidence="4">
    <location>
        <begin position="36"/>
        <end position="72"/>
    </location>
</feature>
<reference evidence="5 6" key="1">
    <citation type="submission" date="2017-08" db="EMBL/GenBank/DDBJ databases">
        <authorList>
            <person name="Park S.-J."/>
            <person name="Kim H."/>
        </authorList>
    </citation>
    <scope>NUCLEOTIDE SEQUENCE [LARGE SCALE GENOMIC DNA]</scope>
    <source>
        <strain evidence="6">ye3</strain>
    </source>
</reference>
<keyword evidence="1" id="KW-0805">Transcription regulation</keyword>
<sequence length="95" mass="10416">MDTELFEDLKESLRQAKAIRAGELEGRRTTVSPIDVRAVRESTKLSQGEFAAAINVSVRTLQNWEQHRRSPTGPAAALLKVMAAAPATVIKALHH</sequence>
<evidence type="ECO:0000256" key="3">
    <source>
        <dbReference type="ARBA" id="ARBA00023163"/>
    </source>
</evidence>
<gene>
    <name evidence="5" type="ORF">CKA81_11480</name>
</gene>
<accession>A0A410GDM9</accession>
<organism evidence="5 6">
    <name type="scientific">Pollutimonas thiosulfatoxidans</name>
    <dbReference type="NCBI Taxonomy" id="2028345"/>
    <lineage>
        <taxon>Bacteria</taxon>
        <taxon>Pseudomonadati</taxon>
        <taxon>Pseudomonadota</taxon>
        <taxon>Betaproteobacteria</taxon>
        <taxon>Burkholderiales</taxon>
        <taxon>Alcaligenaceae</taxon>
        <taxon>Pollutimonas</taxon>
    </lineage>
</organism>
<dbReference type="InterPro" id="IPR047761">
    <property type="entry name" value="NadS-like"/>
</dbReference>
<dbReference type="Proteomes" id="UP000283474">
    <property type="component" value="Chromosome"/>
</dbReference>
<evidence type="ECO:0000256" key="2">
    <source>
        <dbReference type="ARBA" id="ARBA00023125"/>
    </source>
</evidence>
<dbReference type="RefSeq" id="WP_128355400.1">
    <property type="nucleotide sequence ID" value="NZ_CP022987.1"/>
</dbReference>
<evidence type="ECO:0000313" key="5">
    <source>
        <dbReference type="EMBL" id="QAA94384.1"/>
    </source>
</evidence>
<dbReference type="SUPFAM" id="SSF47413">
    <property type="entry name" value="lambda repressor-like DNA-binding domains"/>
    <property type="match status" value="1"/>
</dbReference>
<dbReference type="GO" id="GO:0003677">
    <property type="term" value="F:DNA binding"/>
    <property type="evidence" value="ECO:0007669"/>
    <property type="project" value="UniProtKB-KW"/>
</dbReference>
<dbReference type="Pfam" id="PF01381">
    <property type="entry name" value="HTH_3"/>
    <property type="match status" value="1"/>
</dbReference>
<dbReference type="CDD" id="cd00093">
    <property type="entry name" value="HTH_XRE"/>
    <property type="match status" value="1"/>
</dbReference>
<evidence type="ECO:0000259" key="4">
    <source>
        <dbReference type="PROSITE" id="PS50943"/>
    </source>
</evidence>
<dbReference type="Gene3D" id="1.10.260.40">
    <property type="entry name" value="lambda repressor-like DNA-binding domains"/>
    <property type="match status" value="1"/>
</dbReference>
<dbReference type="InterPro" id="IPR052359">
    <property type="entry name" value="HTH-type_reg/antitoxin"/>
</dbReference>
<dbReference type="PROSITE" id="PS50943">
    <property type="entry name" value="HTH_CROC1"/>
    <property type="match status" value="1"/>
</dbReference>
<dbReference type="KEGG" id="pus:CKA81_11480"/>
<proteinExistence type="predicted"/>
<dbReference type="InterPro" id="IPR001387">
    <property type="entry name" value="Cro/C1-type_HTH"/>
</dbReference>
<dbReference type="AlphaFoldDB" id="A0A410GDM9"/>